<protein>
    <recommendedName>
        <fullName evidence="2">NB-ARC domain-containing protein</fullName>
    </recommendedName>
</protein>
<evidence type="ECO:0000259" key="2">
    <source>
        <dbReference type="Pfam" id="PF00931"/>
    </source>
</evidence>
<sequence>MRDAKTLHSVGSVIDTLIANLNELTRRSQRYGITRSNEQLIDPYLVFEKRFIDQKQTYSHTEDVAIGLVEHVKEVADQLVNGPQKVVVSHGMGGIGKTTLARKVYNHASLKSQFEGFAWAYVEILLQLILRKDEEERKLVRELQAPQLPPKLYDVLKRTTCLVVLDDIWFIEDWNCLKHAFPLNKHSCDRKVLVTTRNSQIFSDYPMCVVYYYEAELLNPNQIWELLEKKANFNKHNEGTLCLPRCVYCCGSLC</sequence>
<comment type="caution">
    <text evidence="3">The sequence shown here is derived from an EMBL/GenBank/DDBJ whole genome shotgun (WGS) entry which is preliminary data.</text>
</comment>
<dbReference type="GO" id="GO:0043531">
    <property type="term" value="F:ADP binding"/>
    <property type="evidence" value="ECO:0007669"/>
    <property type="project" value="InterPro"/>
</dbReference>
<accession>A0A9Q1GGA3</accession>
<dbReference type="InterPro" id="IPR002182">
    <property type="entry name" value="NB-ARC"/>
</dbReference>
<gene>
    <name evidence="3" type="ORF">Cgig2_024521</name>
</gene>
<dbReference type="PANTHER" id="PTHR36766:SF64">
    <property type="entry name" value="OS12G0206100 PROTEIN"/>
    <property type="match status" value="1"/>
</dbReference>
<dbReference type="AlphaFoldDB" id="A0A9Q1GGA3"/>
<proteinExistence type="predicted"/>
<reference evidence="3" key="1">
    <citation type="submission" date="2022-04" db="EMBL/GenBank/DDBJ databases">
        <title>Carnegiea gigantea Genome sequencing and assembly v2.</title>
        <authorList>
            <person name="Copetti D."/>
            <person name="Sanderson M.J."/>
            <person name="Burquez A."/>
            <person name="Wojciechowski M.F."/>
        </authorList>
    </citation>
    <scope>NUCLEOTIDE SEQUENCE</scope>
    <source>
        <strain evidence="3">SGP5-SGP5p</strain>
        <tissue evidence="3">Aerial part</tissue>
    </source>
</reference>
<dbReference type="GO" id="GO:0006952">
    <property type="term" value="P:defense response"/>
    <property type="evidence" value="ECO:0007669"/>
    <property type="project" value="UniProtKB-KW"/>
</dbReference>
<dbReference type="PRINTS" id="PR00364">
    <property type="entry name" value="DISEASERSIST"/>
</dbReference>
<name>A0A9Q1GGA3_9CARY</name>
<dbReference type="SUPFAM" id="SSF52540">
    <property type="entry name" value="P-loop containing nucleoside triphosphate hydrolases"/>
    <property type="match status" value="1"/>
</dbReference>
<keyword evidence="4" id="KW-1185">Reference proteome</keyword>
<evidence type="ECO:0000256" key="1">
    <source>
        <dbReference type="ARBA" id="ARBA00022821"/>
    </source>
</evidence>
<dbReference type="Pfam" id="PF00931">
    <property type="entry name" value="NB-ARC"/>
    <property type="match status" value="1"/>
</dbReference>
<dbReference type="PANTHER" id="PTHR36766">
    <property type="entry name" value="PLANT BROAD-SPECTRUM MILDEW RESISTANCE PROTEIN RPW8"/>
    <property type="match status" value="1"/>
</dbReference>
<keyword evidence="1" id="KW-0611">Plant defense</keyword>
<dbReference type="OrthoDB" id="3027644at2759"/>
<dbReference type="EMBL" id="JAKOGI010003818">
    <property type="protein sequence ID" value="KAJ8420142.1"/>
    <property type="molecule type" value="Genomic_DNA"/>
</dbReference>
<evidence type="ECO:0000313" key="3">
    <source>
        <dbReference type="EMBL" id="KAJ8420142.1"/>
    </source>
</evidence>
<feature type="domain" description="NB-ARC" evidence="2">
    <location>
        <begin position="70"/>
        <end position="235"/>
    </location>
</feature>
<evidence type="ECO:0000313" key="4">
    <source>
        <dbReference type="Proteomes" id="UP001153076"/>
    </source>
</evidence>
<dbReference type="Gene3D" id="3.40.50.300">
    <property type="entry name" value="P-loop containing nucleotide triphosphate hydrolases"/>
    <property type="match status" value="1"/>
</dbReference>
<dbReference type="Proteomes" id="UP001153076">
    <property type="component" value="Unassembled WGS sequence"/>
</dbReference>
<organism evidence="3 4">
    <name type="scientific">Carnegiea gigantea</name>
    <dbReference type="NCBI Taxonomy" id="171969"/>
    <lineage>
        <taxon>Eukaryota</taxon>
        <taxon>Viridiplantae</taxon>
        <taxon>Streptophyta</taxon>
        <taxon>Embryophyta</taxon>
        <taxon>Tracheophyta</taxon>
        <taxon>Spermatophyta</taxon>
        <taxon>Magnoliopsida</taxon>
        <taxon>eudicotyledons</taxon>
        <taxon>Gunneridae</taxon>
        <taxon>Pentapetalae</taxon>
        <taxon>Caryophyllales</taxon>
        <taxon>Cactineae</taxon>
        <taxon>Cactaceae</taxon>
        <taxon>Cactoideae</taxon>
        <taxon>Echinocereeae</taxon>
        <taxon>Carnegiea</taxon>
    </lineage>
</organism>
<dbReference type="InterPro" id="IPR027417">
    <property type="entry name" value="P-loop_NTPase"/>
</dbReference>